<dbReference type="AlphaFoldDB" id="A0AAD1W8D5"/>
<organism evidence="1 2">
    <name type="scientific">Pelobates cultripes</name>
    <name type="common">Western spadefoot toad</name>
    <dbReference type="NCBI Taxonomy" id="61616"/>
    <lineage>
        <taxon>Eukaryota</taxon>
        <taxon>Metazoa</taxon>
        <taxon>Chordata</taxon>
        <taxon>Craniata</taxon>
        <taxon>Vertebrata</taxon>
        <taxon>Euteleostomi</taxon>
        <taxon>Amphibia</taxon>
        <taxon>Batrachia</taxon>
        <taxon>Anura</taxon>
        <taxon>Pelobatoidea</taxon>
        <taxon>Pelobatidae</taxon>
        <taxon>Pelobates</taxon>
    </lineage>
</organism>
<keyword evidence="2" id="KW-1185">Reference proteome</keyword>
<name>A0AAD1W8D5_PELCU</name>
<protein>
    <submittedName>
        <fullName evidence="1">Uncharacterized protein</fullName>
    </submittedName>
</protein>
<sequence>MALELLLINTETTHSTAVYRLTKGHLLLRATIRKHPKKSRGLSEGQTRDIGQLLSQPSRHKMADILCASTLDSLSASEEEDRELEEARRPVPVPATKVDLSFMVTELKTFFASEMTVLKEDLSALTGRIRAAIDIHDLMVKQDSTTTQLQEVHLTYAQLSAKMVHLEDTETAIAGRLK</sequence>
<gene>
    <name evidence="1" type="ORF">PECUL_23A042207</name>
</gene>
<dbReference type="EMBL" id="OW240916">
    <property type="protein sequence ID" value="CAH2292626.1"/>
    <property type="molecule type" value="Genomic_DNA"/>
</dbReference>
<accession>A0AAD1W8D5</accession>
<evidence type="ECO:0000313" key="2">
    <source>
        <dbReference type="Proteomes" id="UP001295444"/>
    </source>
</evidence>
<dbReference type="Proteomes" id="UP001295444">
    <property type="component" value="Chromosome 05"/>
</dbReference>
<reference evidence="1" key="1">
    <citation type="submission" date="2022-03" db="EMBL/GenBank/DDBJ databases">
        <authorList>
            <person name="Alioto T."/>
            <person name="Alioto T."/>
            <person name="Gomez Garrido J."/>
        </authorList>
    </citation>
    <scope>NUCLEOTIDE SEQUENCE</scope>
</reference>
<proteinExistence type="predicted"/>
<evidence type="ECO:0000313" key="1">
    <source>
        <dbReference type="EMBL" id="CAH2292626.1"/>
    </source>
</evidence>